<feature type="compositionally biased region" description="Polar residues" evidence="1">
    <location>
        <begin position="18"/>
        <end position="32"/>
    </location>
</feature>
<dbReference type="AlphaFoldDB" id="A0AAN8WM36"/>
<keyword evidence="3" id="KW-1185">Reference proteome</keyword>
<protein>
    <submittedName>
        <fullName evidence="2">Uncharacterized protein</fullName>
    </submittedName>
</protein>
<name>A0AAN8WM36_HALRR</name>
<sequence>HETAHQRSSFRKRCGSKSPPSTITPYQLNSLTDEAFLQKRKKKRGRWRRQRSRPTPLVSLSLKPRSLIT</sequence>
<evidence type="ECO:0000256" key="1">
    <source>
        <dbReference type="SAM" id="MobiDB-lite"/>
    </source>
</evidence>
<organism evidence="2 3">
    <name type="scientific">Halocaridina rubra</name>
    <name type="common">Hawaiian red shrimp</name>
    <dbReference type="NCBI Taxonomy" id="373956"/>
    <lineage>
        <taxon>Eukaryota</taxon>
        <taxon>Metazoa</taxon>
        <taxon>Ecdysozoa</taxon>
        <taxon>Arthropoda</taxon>
        <taxon>Crustacea</taxon>
        <taxon>Multicrustacea</taxon>
        <taxon>Malacostraca</taxon>
        <taxon>Eumalacostraca</taxon>
        <taxon>Eucarida</taxon>
        <taxon>Decapoda</taxon>
        <taxon>Pleocyemata</taxon>
        <taxon>Caridea</taxon>
        <taxon>Atyoidea</taxon>
        <taxon>Atyidae</taxon>
        <taxon>Halocaridina</taxon>
    </lineage>
</organism>
<feature type="region of interest" description="Disordered" evidence="1">
    <location>
        <begin position="1"/>
        <end position="69"/>
    </location>
</feature>
<evidence type="ECO:0000313" key="2">
    <source>
        <dbReference type="EMBL" id="KAK7068652.1"/>
    </source>
</evidence>
<evidence type="ECO:0000313" key="3">
    <source>
        <dbReference type="Proteomes" id="UP001381693"/>
    </source>
</evidence>
<dbReference type="Proteomes" id="UP001381693">
    <property type="component" value="Unassembled WGS sequence"/>
</dbReference>
<proteinExistence type="predicted"/>
<feature type="compositionally biased region" description="Basic residues" evidence="1">
    <location>
        <begin position="38"/>
        <end position="52"/>
    </location>
</feature>
<comment type="caution">
    <text evidence="2">The sequence shown here is derived from an EMBL/GenBank/DDBJ whole genome shotgun (WGS) entry which is preliminary data.</text>
</comment>
<accession>A0AAN8WM36</accession>
<gene>
    <name evidence="2" type="ORF">SK128_001390</name>
</gene>
<dbReference type="EMBL" id="JAXCGZ010017164">
    <property type="protein sequence ID" value="KAK7068652.1"/>
    <property type="molecule type" value="Genomic_DNA"/>
</dbReference>
<feature type="non-terminal residue" evidence="2">
    <location>
        <position position="1"/>
    </location>
</feature>
<reference evidence="2 3" key="1">
    <citation type="submission" date="2023-11" db="EMBL/GenBank/DDBJ databases">
        <title>Halocaridina rubra genome assembly.</title>
        <authorList>
            <person name="Smith C."/>
        </authorList>
    </citation>
    <scope>NUCLEOTIDE SEQUENCE [LARGE SCALE GENOMIC DNA]</scope>
    <source>
        <strain evidence="2">EP-1</strain>
        <tissue evidence="2">Whole</tissue>
    </source>
</reference>